<sequence>MPQTASHKPYTQKMAYSLSQILLVPLLVSTLFWYTNAQTEINPSLNTAIQDMQKARYFTFLMLVKMVSNKIPPNTTFLMPNDRMLSAAVIPENQVLNFIFLHSIPAPMLHKDLINLPNGTILPSSEPNYLFRTVQRDNGKLYLNNAELVGPDVCNNETPFRCHGISTVIRWPVHKKAPAGTTCQSPPPNPVALPPAPTPSMPPTSMNSPAPSPEIATDSGPQNSASSDIKLRGFFVYFLGSLLIVTSTVI</sequence>
<dbReference type="PANTHER" id="PTHR36069">
    <property type="entry name" value="EXPRESSED PROTEIN-RELATED"/>
    <property type="match status" value="1"/>
</dbReference>
<keyword evidence="3" id="KW-1185">Reference proteome</keyword>
<dbReference type="InterPro" id="IPR053339">
    <property type="entry name" value="FAS1_domain_protein"/>
</dbReference>
<dbReference type="PANTHER" id="PTHR36069:SF1">
    <property type="entry name" value="EXPRESSED PROTEIN"/>
    <property type="match status" value="1"/>
</dbReference>
<gene>
    <name evidence="2" type="ORF">LUZ63_009629</name>
</gene>
<comment type="caution">
    <text evidence="2">The sequence shown here is derived from an EMBL/GenBank/DDBJ whole genome shotgun (WGS) entry which is preliminary data.</text>
</comment>
<feature type="compositionally biased region" description="Pro residues" evidence="1">
    <location>
        <begin position="185"/>
        <end position="202"/>
    </location>
</feature>
<protein>
    <recommendedName>
        <fullName evidence="4">FAS1 domain-containing protein</fullName>
    </recommendedName>
</protein>
<dbReference type="OrthoDB" id="1642657at2759"/>
<dbReference type="AlphaFoldDB" id="A0A9Q0CFF4"/>
<evidence type="ECO:0000256" key="1">
    <source>
        <dbReference type="SAM" id="MobiDB-lite"/>
    </source>
</evidence>
<accession>A0A9Q0CFF4</accession>
<evidence type="ECO:0008006" key="4">
    <source>
        <dbReference type="Google" id="ProtNLM"/>
    </source>
</evidence>
<reference evidence="2" key="1">
    <citation type="journal article" date="2022" name="Cell">
        <title>Repeat-based holocentromeres influence genome architecture and karyotype evolution.</title>
        <authorList>
            <person name="Hofstatter P.G."/>
            <person name="Thangavel G."/>
            <person name="Lux T."/>
            <person name="Neumann P."/>
            <person name="Vondrak T."/>
            <person name="Novak P."/>
            <person name="Zhang M."/>
            <person name="Costa L."/>
            <person name="Castellani M."/>
            <person name="Scott A."/>
            <person name="Toegelov H."/>
            <person name="Fuchs J."/>
            <person name="Mata-Sucre Y."/>
            <person name="Dias Y."/>
            <person name="Vanzela A.L.L."/>
            <person name="Huettel B."/>
            <person name="Almeida C.C.S."/>
            <person name="Simkova H."/>
            <person name="Souza G."/>
            <person name="Pedrosa-Harand A."/>
            <person name="Macas J."/>
            <person name="Mayer K.F.X."/>
            <person name="Houben A."/>
            <person name="Marques A."/>
        </authorList>
    </citation>
    <scope>NUCLEOTIDE SEQUENCE</scope>
    <source>
        <strain evidence="2">RhyBre1mFocal</strain>
    </source>
</reference>
<proteinExistence type="predicted"/>
<dbReference type="Proteomes" id="UP001151287">
    <property type="component" value="Unassembled WGS sequence"/>
</dbReference>
<evidence type="ECO:0000313" key="3">
    <source>
        <dbReference type="Proteomes" id="UP001151287"/>
    </source>
</evidence>
<dbReference type="EMBL" id="JAMQYH010000003">
    <property type="protein sequence ID" value="KAJ1692931.1"/>
    <property type="molecule type" value="Genomic_DNA"/>
</dbReference>
<dbReference type="SUPFAM" id="SSF82153">
    <property type="entry name" value="FAS1 domain"/>
    <property type="match status" value="1"/>
</dbReference>
<name>A0A9Q0CFF4_9POAL</name>
<feature type="region of interest" description="Disordered" evidence="1">
    <location>
        <begin position="177"/>
        <end position="224"/>
    </location>
</feature>
<dbReference type="InterPro" id="IPR036378">
    <property type="entry name" value="FAS1_dom_sf"/>
</dbReference>
<evidence type="ECO:0000313" key="2">
    <source>
        <dbReference type="EMBL" id="KAJ1692931.1"/>
    </source>
</evidence>
<organism evidence="2 3">
    <name type="scientific">Rhynchospora breviuscula</name>
    <dbReference type="NCBI Taxonomy" id="2022672"/>
    <lineage>
        <taxon>Eukaryota</taxon>
        <taxon>Viridiplantae</taxon>
        <taxon>Streptophyta</taxon>
        <taxon>Embryophyta</taxon>
        <taxon>Tracheophyta</taxon>
        <taxon>Spermatophyta</taxon>
        <taxon>Magnoliopsida</taxon>
        <taxon>Liliopsida</taxon>
        <taxon>Poales</taxon>
        <taxon>Cyperaceae</taxon>
        <taxon>Cyperoideae</taxon>
        <taxon>Rhynchosporeae</taxon>
        <taxon>Rhynchospora</taxon>
    </lineage>
</organism>